<organism evidence="4 5">
    <name type="scientific">Mesorhizobium atlanticum</name>
    <dbReference type="NCBI Taxonomy" id="2233532"/>
    <lineage>
        <taxon>Bacteria</taxon>
        <taxon>Pseudomonadati</taxon>
        <taxon>Pseudomonadota</taxon>
        <taxon>Alphaproteobacteria</taxon>
        <taxon>Hyphomicrobiales</taxon>
        <taxon>Phyllobacteriaceae</taxon>
        <taxon>Mesorhizobium</taxon>
    </lineage>
</organism>
<dbReference type="SUPFAM" id="SSF51120">
    <property type="entry name" value="beta-Roll"/>
    <property type="match status" value="1"/>
</dbReference>
<dbReference type="RefSeq" id="WP_112131157.1">
    <property type="nucleotide sequence ID" value="NZ_QMBQ01000012.1"/>
</dbReference>
<evidence type="ECO:0000256" key="3">
    <source>
        <dbReference type="SAM" id="MobiDB-lite"/>
    </source>
</evidence>
<name>A0A330GH97_9HYPH</name>
<gene>
    <name evidence="4" type="ORF">DPM35_29740</name>
</gene>
<dbReference type="PANTHER" id="PTHR38340:SF1">
    <property type="entry name" value="S-LAYER PROTEIN"/>
    <property type="match status" value="1"/>
</dbReference>
<dbReference type="AlphaFoldDB" id="A0A330GH97"/>
<accession>A0A330GH97</accession>
<evidence type="ECO:0000256" key="1">
    <source>
        <dbReference type="ARBA" id="ARBA00004613"/>
    </source>
</evidence>
<proteinExistence type="predicted"/>
<comment type="caution">
    <text evidence="4">The sequence shown here is derived from an EMBL/GenBank/DDBJ whole genome shotgun (WGS) entry which is preliminary data.</text>
</comment>
<sequence>MAIYGGPGDNALFGTEGDDLVGDPNGNDWIDARAGNDTISAGPGNDRVFGGAGNDQVFGDEGNDYLYGDNGRDKPRITNGPDNDKLYGGPGDDVLFAGDGRDILTGDGGNDTFVFQFHNTVPGYDPLYGPNPDNISILDFDPAQDTLAFDAVGLGSDGFGANFVNHASSRAGHSVDTFYSGEATGANGEHVVVLTNSFANGSQAAGAISNEHTGDIIVYFNPLTQTANLAYVTSENNAEDFAHLSNVQSVADLAGLGLGASDFTFV</sequence>
<dbReference type="GO" id="GO:0005509">
    <property type="term" value="F:calcium ion binding"/>
    <property type="evidence" value="ECO:0007669"/>
    <property type="project" value="InterPro"/>
</dbReference>
<dbReference type="Gene3D" id="2.150.10.10">
    <property type="entry name" value="Serralysin-like metalloprotease, C-terminal"/>
    <property type="match status" value="2"/>
</dbReference>
<evidence type="ECO:0000256" key="2">
    <source>
        <dbReference type="ARBA" id="ARBA00022525"/>
    </source>
</evidence>
<dbReference type="PANTHER" id="PTHR38340">
    <property type="entry name" value="S-LAYER PROTEIN"/>
    <property type="match status" value="1"/>
</dbReference>
<dbReference type="InterPro" id="IPR001343">
    <property type="entry name" value="Hemolysn_Ca-bd"/>
</dbReference>
<dbReference type="InterPro" id="IPR050557">
    <property type="entry name" value="RTX_toxin/Mannuronan_C5-epim"/>
</dbReference>
<keyword evidence="5" id="KW-1185">Reference proteome</keyword>
<protein>
    <submittedName>
        <fullName evidence="4">Calcium-binding protein</fullName>
    </submittedName>
</protein>
<dbReference type="Pfam" id="PF00353">
    <property type="entry name" value="HemolysinCabind"/>
    <property type="match status" value="3"/>
</dbReference>
<dbReference type="InterPro" id="IPR011049">
    <property type="entry name" value="Serralysin-like_metalloprot_C"/>
</dbReference>
<dbReference type="EMBL" id="QMBQ01000012">
    <property type="protein sequence ID" value="RAZ71758.1"/>
    <property type="molecule type" value="Genomic_DNA"/>
</dbReference>
<reference evidence="4 5" key="1">
    <citation type="submission" date="2018-07" db="EMBL/GenBank/DDBJ databases">
        <title>Diversity of Mesorhizobium strains in Brazil.</title>
        <authorList>
            <person name="Helene L.C.F."/>
            <person name="Dall'Agnol R."/>
            <person name="Delamuta J.R.M."/>
            <person name="Hungria M."/>
        </authorList>
    </citation>
    <scope>NUCLEOTIDE SEQUENCE [LARGE SCALE GENOMIC DNA]</scope>
    <source>
        <strain evidence="4 5">CNPSo 3140</strain>
    </source>
</reference>
<comment type="subcellular location">
    <subcellularLocation>
        <location evidence="1">Secreted</location>
    </subcellularLocation>
</comment>
<evidence type="ECO:0000313" key="5">
    <source>
        <dbReference type="Proteomes" id="UP000251956"/>
    </source>
</evidence>
<dbReference type="OrthoDB" id="8355933at2"/>
<dbReference type="GO" id="GO:0005576">
    <property type="term" value="C:extracellular region"/>
    <property type="evidence" value="ECO:0007669"/>
    <property type="project" value="UniProtKB-SubCell"/>
</dbReference>
<keyword evidence="2" id="KW-0964">Secreted</keyword>
<feature type="region of interest" description="Disordered" evidence="3">
    <location>
        <begin position="69"/>
        <end position="90"/>
    </location>
</feature>
<evidence type="ECO:0000313" key="4">
    <source>
        <dbReference type="EMBL" id="RAZ71758.1"/>
    </source>
</evidence>
<dbReference type="Proteomes" id="UP000251956">
    <property type="component" value="Unassembled WGS sequence"/>
</dbReference>
<dbReference type="PRINTS" id="PR00313">
    <property type="entry name" value="CABNDNGRPT"/>
</dbReference>